<evidence type="ECO:0000256" key="1">
    <source>
        <dbReference type="ARBA" id="ARBA00003747"/>
    </source>
</evidence>
<gene>
    <name evidence="11" type="ORF">CDV31_017366</name>
</gene>
<evidence type="ECO:0000256" key="7">
    <source>
        <dbReference type="ARBA" id="ARBA00033194"/>
    </source>
</evidence>
<dbReference type="Pfam" id="PF07714">
    <property type="entry name" value="PK_Tyr_Ser-Thr"/>
    <property type="match status" value="1"/>
</dbReference>
<evidence type="ECO:0000256" key="8">
    <source>
        <dbReference type="ARBA" id="ARBA00047899"/>
    </source>
</evidence>
<dbReference type="InterPro" id="IPR000719">
    <property type="entry name" value="Prot_kinase_dom"/>
</dbReference>
<accession>A0A428RGT2</accession>
<dbReference type="PROSITE" id="PS00109">
    <property type="entry name" value="PROTEIN_KINASE_TYR"/>
    <property type="match status" value="1"/>
</dbReference>
<comment type="caution">
    <text evidence="11">The sequence shown here is derived from an EMBL/GenBank/DDBJ whole genome shotgun (WGS) entry which is preliminary data.</text>
</comment>
<dbReference type="Gene3D" id="1.10.510.10">
    <property type="entry name" value="Transferase(Phosphotransferase) domain 1"/>
    <property type="match status" value="1"/>
</dbReference>
<comment type="catalytic activity">
    <reaction evidence="9">
        <text>L-seryl-[protein] + ATP = O-phospho-L-seryl-[protein] + ADP + H(+)</text>
        <dbReference type="Rhea" id="RHEA:17989"/>
        <dbReference type="Rhea" id="RHEA-COMP:9863"/>
        <dbReference type="Rhea" id="RHEA-COMP:11604"/>
        <dbReference type="ChEBI" id="CHEBI:15378"/>
        <dbReference type="ChEBI" id="CHEBI:29999"/>
        <dbReference type="ChEBI" id="CHEBI:30616"/>
        <dbReference type="ChEBI" id="CHEBI:83421"/>
        <dbReference type="ChEBI" id="CHEBI:456216"/>
        <dbReference type="EC" id="2.7.11.1"/>
    </reaction>
</comment>
<dbReference type="PROSITE" id="PS50011">
    <property type="entry name" value="PROTEIN_KINASE_DOM"/>
    <property type="match status" value="1"/>
</dbReference>
<protein>
    <recommendedName>
        <fullName evidence="5">EKC/KEOPS complex subunit BUD32</fullName>
        <ecNumber evidence="3">2.7.11.1</ecNumber>
    </recommendedName>
    <alternativeName>
        <fullName evidence="6 7">Atypical Serine/threonine protein kinase BUD32</fullName>
    </alternativeName>
    <alternativeName>
        <fullName evidence="4">EKC/KEOPS complex subunit bud32</fullName>
    </alternativeName>
</protein>
<dbReference type="EMBL" id="NIZV01001187">
    <property type="protein sequence ID" value="RSL76728.1"/>
    <property type="molecule type" value="Genomic_DNA"/>
</dbReference>
<dbReference type="GO" id="GO:0005524">
    <property type="term" value="F:ATP binding"/>
    <property type="evidence" value="ECO:0007669"/>
    <property type="project" value="InterPro"/>
</dbReference>
<comment type="subunit">
    <text evidence="2">Component of the EKC/KEOPS complex composed of at least BUD32, CGI121, GON7, KAE1 and PCC1; the whole complex dimerizes.</text>
</comment>
<evidence type="ECO:0000259" key="10">
    <source>
        <dbReference type="PROSITE" id="PS50011"/>
    </source>
</evidence>
<comment type="function">
    <text evidence="1">Component of the EKC/KEOPS complex that is required for the formation of a threonylcarbamoyl group on adenosine at position 37 (t(6)A37) in tRNAs that read codons beginning with adenine. The complex is probably involved in the transfer of the threonylcarbamoyl moiety of threonylcarbamoyl-AMP (TC-AMP) to the N6 group of A37. BUD32 has ATPase activity in the context of the EKC/KEOPS complex and likely plays a supporting role to the catalytic subunit KAE1. The EKC/KEOPS complex also promotes both telomere uncapping and telomere elongation. The complex is required for efficient recruitment of transcriptional coactivators.</text>
</comment>
<proteinExistence type="predicted"/>
<feature type="non-terminal residue" evidence="11">
    <location>
        <position position="278"/>
    </location>
</feature>
<dbReference type="PANTHER" id="PTHR44329">
    <property type="entry name" value="SERINE/THREONINE-PROTEIN KINASE TNNI3K-RELATED"/>
    <property type="match status" value="1"/>
</dbReference>
<sequence length="278" mass="31469">MSEFCFLPWYPRGIGEFLDASGSNYVALFDDQTILKFPIVPPHENTAAFSPAGQKYRRQIREASLRGLDVEEKILEKIGHHERIISLRGRHEDGLLLEYMRNGSVDRYLHSRPETTLDQRLKWALQAAEGLAFIHSNHVVHCDLSTGNLLLDSALNIKIGDFEGILLHPDGTIALDGGARYNTLSSMPRDDQDHCDYQTDRFALGTAIYSVITGQRLFPDLDPVEEDTEVQRRFKAGDFPILPDERGGQIIRKCWMGEYESSTQIVHDIQSVLFPITA</sequence>
<name>A0A428RGT2_9HYPO</name>
<evidence type="ECO:0000256" key="6">
    <source>
        <dbReference type="ARBA" id="ARBA00030980"/>
    </source>
</evidence>
<dbReference type="InterPro" id="IPR001245">
    <property type="entry name" value="Ser-Thr/Tyr_kinase_cat_dom"/>
</dbReference>
<dbReference type="InterPro" id="IPR011009">
    <property type="entry name" value="Kinase-like_dom_sf"/>
</dbReference>
<evidence type="ECO:0000256" key="3">
    <source>
        <dbReference type="ARBA" id="ARBA00012513"/>
    </source>
</evidence>
<dbReference type="SUPFAM" id="SSF56112">
    <property type="entry name" value="Protein kinase-like (PK-like)"/>
    <property type="match status" value="1"/>
</dbReference>
<comment type="catalytic activity">
    <reaction evidence="8">
        <text>L-threonyl-[protein] + ATP = O-phospho-L-threonyl-[protein] + ADP + H(+)</text>
        <dbReference type="Rhea" id="RHEA:46608"/>
        <dbReference type="Rhea" id="RHEA-COMP:11060"/>
        <dbReference type="Rhea" id="RHEA-COMP:11605"/>
        <dbReference type="ChEBI" id="CHEBI:15378"/>
        <dbReference type="ChEBI" id="CHEBI:30013"/>
        <dbReference type="ChEBI" id="CHEBI:30616"/>
        <dbReference type="ChEBI" id="CHEBI:61977"/>
        <dbReference type="ChEBI" id="CHEBI:456216"/>
        <dbReference type="EC" id="2.7.11.1"/>
    </reaction>
</comment>
<dbReference type="AlphaFoldDB" id="A0A428RGT2"/>
<evidence type="ECO:0000256" key="2">
    <source>
        <dbReference type="ARBA" id="ARBA00011534"/>
    </source>
</evidence>
<dbReference type="InterPro" id="IPR051681">
    <property type="entry name" value="Ser/Thr_Kinases-Pseudokinases"/>
</dbReference>
<dbReference type="InterPro" id="IPR008266">
    <property type="entry name" value="Tyr_kinase_AS"/>
</dbReference>
<evidence type="ECO:0000313" key="12">
    <source>
        <dbReference type="Proteomes" id="UP000288429"/>
    </source>
</evidence>
<reference evidence="11 12" key="1">
    <citation type="submission" date="2017-06" db="EMBL/GenBank/DDBJ databases">
        <title>Cmopartive genomic analysis of Ambrosia Fusariam Clade fungi.</title>
        <authorList>
            <person name="Stajich J.E."/>
            <person name="Carrillo J."/>
            <person name="Kijimoto T."/>
            <person name="Eskalen A."/>
            <person name="O'Donnell K."/>
            <person name="Kasson M."/>
        </authorList>
    </citation>
    <scope>NUCLEOTIDE SEQUENCE [LARGE SCALE GENOMIC DNA]</scope>
    <source>
        <strain evidence="11 12">NRRL 20438</strain>
    </source>
</reference>
<dbReference type="EC" id="2.7.11.1" evidence="3"/>
<dbReference type="PANTHER" id="PTHR44329:SF291">
    <property type="entry name" value="PROTEIN KINASE DOMAIN-CONTAINING PROTEIN"/>
    <property type="match status" value="1"/>
</dbReference>
<evidence type="ECO:0000256" key="4">
    <source>
        <dbReference type="ARBA" id="ARBA00013948"/>
    </source>
</evidence>
<organism evidence="11 12">
    <name type="scientific">Fusarium ambrosium</name>
    <dbReference type="NCBI Taxonomy" id="131363"/>
    <lineage>
        <taxon>Eukaryota</taxon>
        <taxon>Fungi</taxon>
        <taxon>Dikarya</taxon>
        <taxon>Ascomycota</taxon>
        <taxon>Pezizomycotina</taxon>
        <taxon>Sordariomycetes</taxon>
        <taxon>Hypocreomycetidae</taxon>
        <taxon>Hypocreales</taxon>
        <taxon>Nectriaceae</taxon>
        <taxon>Fusarium</taxon>
        <taxon>Fusarium solani species complex</taxon>
    </lineage>
</organism>
<evidence type="ECO:0000313" key="11">
    <source>
        <dbReference type="EMBL" id="RSL76728.1"/>
    </source>
</evidence>
<feature type="domain" description="Protein kinase" evidence="10">
    <location>
        <begin position="6"/>
        <end position="278"/>
    </location>
</feature>
<dbReference type="GO" id="GO:0004674">
    <property type="term" value="F:protein serine/threonine kinase activity"/>
    <property type="evidence" value="ECO:0007669"/>
    <property type="project" value="UniProtKB-EC"/>
</dbReference>
<evidence type="ECO:0000256" key="9">
    <source>
        <dbReference type="ARBA" id="ARBA00048679"/>
    </source>
</evidence>
<dbReference type="Proteomes" id="UP000288429">
    <property type="component" value="Unassembled WGS sequence"/>
</dbReference>
<keyword evidence="12" id="KW-1185">Reference proteome</keyword>
<evidence type="ECO:0000256" key="5">
    <source>
        <dbReference type="ARBA" id="ARBA00019973"/>
    </source>
</evidence>